<organism evidence="2 3">
    <name type="scientific">Actinomyces oris</name>
    <dbReference type="NCBI Taxonomy" id="544580"/>
    <lineage>
        <taxon>Bacteria</taxon>
        <taxon>Bacillati</taxon>
        <taxon>Actinomycetota</taxon>
        <taxon>Actinomycetes</taxon>
        <taxon>Actinomycetales</taxon>
        <taxon>Actinomycetaceae</taxon>
        <taxon>Actinomyces</taxon>
    </lineage>
</organism>
<protein>
    <submittedName>
        <fullName evidence="2">Esterase</fullName>
    </submittedName>
</protein>
<name>A0A1Q8VU19_9ACTO</name>
<reference evidence="2 3" key="1">
    <citation type="submission" date="2016-12" db="EMBL/GenBank/DDBJ databases">
        <title>Genomic comparison of strains in the 'Actinomyces naeslundii' group.</title>
        <authorList>
            <person name="Mughal S.R."/>
            <person name="Do T."/>
            <person name="Gilbert S.C."/>
            <person name="Witherden E.A."/>
            <person name="Didelot X."/>
            <person name="Beighton D."/>
        </authorList>
    </citation>
    <scope>NUCLEOTIDE SEQUENCE [LARGE SCALE GENOMIC DNA]</scope>
    <source>
        <strain evidence="2 3">MMRCO6-1</strain>
    </source>
</reference>
<evidence type="ECO:0000313" key="3">
    <source>
        <dbReference type="Proteomes" id="UP000185772"/>
    </source>
</evidence>
<dbReference type="PANTHER" id="PTHR48098:SF1">
    <property type="entry name" value="DIACYLGLYCEROL ACYLTRANSFERASE_MYCOLYLTRANSFERASE AG85A"/>
    <property type="match status" value="1"/>
</dbReference>
<dbReference type="RefSeq" id="WP_070659712.1">
    <property type="nucleotide sequence ID" value="NZ_MSKM01000050.1"/>
</dbReference>
<accession>A0A1Q8VU19</accession>
<sequence>MTEVGGAGAPTADAATAVNTAGSTADVQASGGVVGALKAVHILQPWLGTACAVVAAVVIAWLWWRRTRYLPWSRQLVVPGAAAASAVTSWLVVDVIWHPIADGVGWFVWTWVGVIGLVIAQLVTGNRTEGRHQAVHSRNRRLVRATESASSLVAVVASSLLAINTFFASYPTLASVLGYGVATTPLNRLQGAAAQSPAPVRGHGTLEETWRPPSDMPAHGEAVTADIPAGDQSGTKGFTPRGAFIYLPPAYLSSQRPALPVLVLLTGQPGSPSDWFELGNLKDTMDAYAANHHGLAPVVVVADLLGSPYANPLCSDTEAGGKVATYLDKDVPAWIRANLQVDDDPTHWAVAGLSNGGTCAMQVVTRSPGVYRTFLAISAEEHPTLGSVERTISEGFGGDRAAYEANDPISLMSAAPPGRYDGIAGILSVGRQDKGYRGAVPVLVEAATKAGMTVSTRQYDGAHTWAVWGPALADQVDWLGGRLGIASPSPVS</sequence>
<dbReference type="Gene3D" id="3.40.50.1820">
    <property type="entry name" value="alpha/beta hydrolase"/>
    <property type="match status" value="1"/>
</dbReference>
<feature type="transmembrane region" description="Helical" evidence="1">
    <location>
        <begin position="46"/>
        <end position="64"/>
    </location>
</feature>
<dbReference type="GO" id="GO:0016747">
    <property type="term" value="F:acyltransferase activity, transferring groups other than amino-acyl groups"/>
    <property type="evidence" value="ECO:0007669"/>
    <property type="project" value="TreeGrafter"/>
</dbReference>
<dbReference type="Pfam" id="PF00756">
    <property type="entry name" value="Esterase"/>
    <property type="match status" value="1"/>
</dbReference>
<keyword evidence="1" id="KW-0472">Membrane</keyword>
<proteinExistence type="predicted"/>
<feature type="transmembrane region" description="Helical" evidence="1">
    <location>
        <begin position="145"/>
        <end position="167"/>
    </location>
</feature>
<dbReference type="AlphaFoldDB" id="A0A1Q8VU19"/>
<dbReference type="EMBL" id="MSKM01000050">
    <property type="protein sequence ID" value="OLO51597.1"/>
    <property type="molecule type" value="Genomic_DNA"/>
</dbReference>
<dbReference type="Proteomes" id="UP000185772">
    <property type="component" value="Unassembled WGS sequence"/>
</dbReference>
<feature type="transmembrane region" description="Helical" evidence="1">
    <location>
        <begin position="106"/>
        <end position="124"/>
    </location>
</feature>
<feature type="transmembrane region" description="Helical" evidence="1">
    <location>
        <begin position="76"/>
        <end position="100"/>
    </location>
</feature>
<gene>
    <name evidence="2" type="ORF">BKH27_12005</name>
</gene>
<dbReference type="InterPro" id="IPR050583">
    <property type="entry name" value="Mycobacterial_A85_antigen"/>
</dbReference>
<evidence type="ECO:0000313" key="2">
    <source>
        <dbReference type="EMBL" id="OLO51597.1"/>
    </source>
</evidence>
<comment type="caution">
    <text evidence="2">The sequence shown here is derived from an EMBL/GenBank/DDBJ whole genome shotgun (WGS) entry which is preliminary data.</text>
</comment>
<dbReference type="PANTHER" id="PTHR48098">
    <property type="entry name" value="ENTEROCHELIN ESTERASE-RELATED"/>
    <property type="match status" value="1"/>
</dbReference>
<dbReference type="InterPro" id="IPR000801">
    <property type="entry name" value="Esterase-like"/>
</dbReference>
<keyword evidence="1" id="KW-1133">Transmembrane helix</keyword>
<dbReference type="InterPro" id="IPR029058">
    <property type="entry name" value="AB_hydrolase_fold"/>
</dbReference>
<dbReference type="SUPFAM" id="SSF53474">
    <property type="entry name" value="alpha/beta-Hydrolases"/>
    <property type="match status" value="1"/>
</dbReference>
<evidence type="ECO:0000256" key="1">
    <source>
        <dbReference type="SAM" id="Phobius"/>
    </source>
</evidence>
<keyword evidence="1" id="KW-0812">Transmembrane</keyword>